<evidence type="ECO:0000313" key="1">
    <source>
        <dbReference type="EMBL" id="MDS1269046.1"/>
    </source>
</evidence>
<accession>A0ABU2H162</accession>
<sequence>MNAEARSGESLRPGDEKTLRGASTGELVVAVAASDEQNRKTQRRALGRLAVGLAARARAAGVTSVAGGRWLADVFTEDVVPRLPIRDAHTLSLHYPDLNIEERAQALIRTASATTTTVGAAGGAAAAVKTTAPPLLLTSPALLTAETLAVATVEVKLLAELHENYGFPARGGTLQRTSAYVASWVHRRGLDHLDEDPFGATVSVAARTALRNRLMKLLGRHLSTFGPYLTGAVAGGAINRASTRKLAEVVCTDLRGLQDSTTGVDIGGTRLPCG</sequence>
<gene>
    <name evidence="1" type="ORF">RIF23_01915</name>
</gene>
<dbReference type="RefSeq" id="WP_310910560.1">
    <property type="nucleotide sequence ID" value="NZ_JAVLVT010000001.1"/>
</dbReference>
<proteinExistence type="predicted"/>
<reference evidence="2" key="1">
    <citation type="submission" date="2023-07" db="EMBL/GenBank/DDBJ databases">
        <title>Novel species in the genus Lipingzhangella isolated from Sambhar Salt Lake.</title>
        <authorList>
            <person name="Jiya N."/>
            <person name="Kajale S."/>
            <person name="Sharma A."/>
        </authorList>
    </citation>
    <scope>NUCLEOTIDE SEQUENCE [LARGE SCALE GENOMIC DNA]</scope>
    <source>
        <strain evidence="2">LS1_29</strain>
    </source>
</reference>
<name>A0ABU2H162_9ACTN</name>
<dbReference type="EMBL" id="JAVLVT010000001">
    <property type="protein sequence ID" value="MDS1269046.1"/>
    <property type="molecule type" value="Genomic_DNA"/>
</dbReference>
<evidence type="ECO:0000313" key="2">
    <source>
        <dbReference type="Proteomes" id="UP001250214"/>
    </source>
</evidence>
<organism evidence="1 2">
    <name type="scientific">Lipingzhangella rawalii</name>
    <dbReference type="NCBI Taxonomy" id="2055835"/>
    <lineage>
        <taxon>Bacteria</taxon>
        <taxon>Bacillati</taxon>
        <taxon>Actinomycetota</taxon>
        <taxon>Actinomycetes</taxon>
        <taxon>Streptosporangiales</taxon>
        <taxon>Nocardiopsidaceae</taxon>
        <taxon>Lipingzhangella</taxon>
    </lineage>
</organism>
<keyword evidence="2" id="KW-1185">Reference proteome</keyword>
<comment type="caution">
    <text evidence="1">The sequence shown here is derived from an EMBL/GenBank/DDBJ whole genome shotgun (WGS) entry which is preliminary data.</text>
</comment>
<protein>
    <submittedName>
        <fullName evidence="1">Uncharacterized protein</fullName>
    </submittedName>
</protein>
<dbReference type="Proteomes" id="UP001250214">
    <property type="component" value="Unassembled WGS sequence"/>
</dbReference>